<dbReference type="PANTHER" id="PTHR33453">
    <property type="match status" value="1"/>
</dbReference>
<dbReference type="InterPro" id="IPR016138">
    <property type="entry name" value="Ribosome_inactivat_prot_sub1"/>
</dbReference>
<dbReference type="PANTHER" id="PTHR33453:SF13">
    <property type="entry name" value="RRNA N-GLYCOSYLASE"/>
    <property type="match status" value="1"/>
</dbReference>
<name>A0A2K2DAV7_BRADI</name>
<dbReference type="ExpressionAtlas" id="A0A2K2DAV7">
    <property type="expression patterns" value="baseline"/>
</dbReference>
<dbReference type="InterPro" id="IPR036041">
    <property type="entry name" value="Ribosome-inact_prot_sf"/>
</dbReference>
<dbReference type="EMBL" id="CM000881">
    <property type="protein sequence ID" value="PNT71405.1"/>
    <property type="molecule type" value="Genomic_DNA"/>
</dbReference>
<feature type="non-terminal residue" evidence="1">
    <location>
        <position position="270"/>
    </location>
</feature>
<dbReference type="InterPro" id="IPR001574">
    <property type="entry name" value="Ribosome_inactivat_prot"/>
</dbReference>
<dbReference type="Pfam" id="PF00161">
    <property type="entry name" value="RIP"/>
    <property type="match status" value="1"/>
</dbReference>
<dbReference type="GO" id="GO:0017148">
    <property type="term" value="P:negative regulation of translation"/>
    <property type="evidence" value="ECO:0007669"/>
    <property type="project" value="InterPro"/>
</dbReference>
<dbReference type="OrthoDB" id="590695at2759"/>
<dbReference type="EnsemblPlants" id="PNT71405">
    <property type="protein sequence ID" value="PNT71405"/>
    <property type="gene ID" value="BRADI_2g27121v3"/>
</dbReference>
<dbReference type="Gene3D" id="3.40.420.10">
    <property type="entry name" value="Ricin (A subunit), domain 1"/>
    <property type="match status" value="1"/>
</dbReference>
<organism evidence="1">
    <name type="scientific">Brachypodium distachyon</name>
    <name type="common">Purple false brome</name>
    <name type="synonym">Trachynia distachya</name>
    <dbReference type="NCBI Taxonomy" id="15368"/>
    <lineage>
        <taxon>Eukaryota</taxon>
        <taxon>Viridiplantae</taxon>
        <taxon>Streptophyta</taxon>
        <taxon>Embryophyta</taxon>
        <taxon>Tracheophyta</taxon>
        <taxon>Spermatophyta</taxon>
        <taxon>Magnoliopsida</taxon>
        <taxon>Liliopsida</taxon>
        <taxon>Poales</taxon>
        <taxon>Poaceae</taxon>
        <taxon>BOP clade</taxon>
        <taxon>Pooideae</taxon>
        <taxon>Stipodae</taxon>
        <taxon>Brachypodieae</taxon>
        <taxon>Brachypodium</taxon>
    </lineage>
</organism>
<sequence>MENPTAEFTAELDLTRGSSYGNFISGVRDQLVHHAGAMRHLELVLLPHQESDPGKAPWFGVTLRHGPGDLVLFRIRADSLYLCGYRNYAGQWHEFHGGSAISGATSLSFGESYGEMAAAASTELVKLTLGMDELAADTGTQRETAISMMTMSVMVSEAIRFRSVGRHGVLSAHMVKQVKSSGSLSEYWLGAVPYIKADADAIASQRYDYIPQHLLAPAKIDCQDHAMTALGVALNLQSGLQDKHKVALDKHWRDVRTLARKLDRERASAS</sequence>
<dbReference type="Gramene" id="PNT71405">
    <property type="protein sequence ID" value="PNT71405"/>
    <property type="gene ID" value="BRADI_2g27121v3"/>
</dbReference>
<reference evidence="2" key="3">
    <citation type="submission" date="2018-08" db="UniProtKB">
        <authorList>
            <consortium name="EnsemblPlants"/>
        </authorList>
    </citation>
    <scope>IDENTIFICATION</scope>
    <source>
        <strain evidence="2">cv. Bd21</strain>
    </source>
</reference>
<keyword evidence="3" id="KW-1185">Reference proteome</keyword>
<protein>
    <submittedName>
        <fullName evidence="1 2">Uncharacterized protein</fullName>
    </submittedName>
</protein>
<dbReference type="InterPro" id="IPR017989">
    <property type="entry name" value="Ribosome_inactivat_1/2"/>
</dbReference>
<dbReference type="PRINTS" id="PR00396">
    <property type="entry name" value="SHIGARICIN"/>
</dbReference>
<reference evidence="1" key="2">
    <citation type="submission" date="2017-06" db="EMBL/GenBank/DDBJ databases">
        <title>WGS assembly of Brachypodium distachyon.</title>
        <authorList>
            <consortium name="The International Brachypodium Initiative"/>
            <person name="Lucas S."/>
            <person name="Harmon-Smith M."/>
            <person name="Lail K."/>
            <person name="Tice H."/>
            <person name="Grimwood J."/>
            <person name="Bruce D."/>
            <person name="Barry K."/>
            <person name="Shu S."/>
            <person name="Lindquist E."/>
            <person name="Wang M."/>
            <person name="Pitluck S."/>
            <person name="Vogel J.P."/>
            <person name="Garvin D.F."/>
            <person name="Mockler T.C."/>
            <person name="Schmutz J."/>
            <person name="Rokhsar D."/>
            <person name="Bevan M.W."/>
        </authorList>
    </citation>
    <scope>NUCLEOTIDE SEQUENCE</scope>
    <source>
        <strain evidence="1">Bd21</strain>
    </source>
</reference>
<dbReference type="GO" id="GO:0030598">
    <property type="term" value="F:rRNA N-glycosylase activity"/>
    <property type="evidence" value="ECO:0007669"/>
    <property type="project" value="InterPro"/>
</dbReference>
<gene>
    <name evidence="1" type="ORF">BRADI_2g27121v3</name>
</gene>
<evidence type="ECO:0000313" key="2">
    <source>
        <dbReference type="EnsemblPlants" id="PNT71405"/>
    </source>
</evidence>
<dbReference type="InParanoid" id="A0A2K2DAV7"/>
<dbReference type="Proteomes" id="UP000008810">
    <property type="component" value="Chromosome 2"/>
</dbReference>
<dbReference type="AlphaFoldDB" id="A0A2K2DAV7"/>
<evidence type="ECO:0000313" key="3">
    <source>
        <dbReference type="Proteomes" id="UP000008810"/>
    </source>
</evidence>
<evidence type="ECO:0000313" key="1">
    <source>
        <dbReference type="EMBL" id="PNT71405.1"/>
    </source>
</evidence>
<accession>A0A2K2DAV7</accession>
<dbReference type="SUPFAM" id="SSF56371">
    <property type="entry name" value="Ribosome inactivating proteins (RIP)"/>
    <property type="match status" value="1"/>
</dbReference>
<proteinExistence type="predicted"/>
<reference evidence="1 2" key="1">
    <citation type="journal article" date="2010" name="Nature">
        <title>Genome sequencing and analysis of the model grass Brachypodium distachyon.</title>
        <authorList>
            <consortium name="International Brachypodium Initiative"/>
        </authorList>
    </citation>
    <scope>NUCLEOTIDE SEQUENCE [LARGE SCALE GENOMIC DNA]</scope>
    <source>
        <strain evidence="1 2">Bd21</strain>
    </source>
</reference>